<dbReference type="RefSeq" id="WP_377912723.1">
    <property type="nucleotide sequence ID" value="NZ_JBHSKS010000003.1"/>
</dbReference>
<keyword evidence="2" id="KW-1185">Reference proteome</keyword>
<accession>A0ABW0BV15</accession>
<dbReference type="Proteomes" id="UP001596163">
    <property type="component" value="Unassembled WGS sequence"/>
</dbReference>
<protein>
    <recommendedName>
        <fullName evidence="3">3-keto-disaccharide hydrolase domain-containing protein</fullName>
    </recommendedName>
</protein>
<evidence type="ECO:0000313" key="1">
    <source>
        <dbReference type="EMBL" id="MFC5191043.1"/>
    </source>
</evidence>
<evidence type="ECO:0000313" key="2">
    <source>
        <dbReference type="Proteomes" id="UP001596163"/>
    </source>
</evidence>
<dbReference type="Gene3D" id="2.60.120.560">
    <property type="entry name" value="Exo-inulinase, domain 1"/>
    <property type="match status" value="1"/>
</dbReference>
<reference evidence="2" key="1">
    <citation type="journal article" date="2019" name="Int. J. Syst. Evol. Microbiol.">
        <title>The Global Catalogue of Microorganisms (GCM) 10K type strain sequencing project: providing services to taxonomists for standard genome sequencing and annotation.</title>
        <authorList>
            <consortium name="The Broad Institute Genomics Platform"/>
            <consortium name="The Broad Institute Genome Sequencing Center for Infectious Disease"/>
            <person name="Wu L."/>
            <person name="Ma J."/>
        </authorList>
    </citation>
    <scope>NUCLEOTIDE SEQUENCE [LARGE SCALE GENOMIC DNA]</scope>
    <source>
        <strain evidence="2">CGMCC 1.7030</strain>
    </source>
</reference>
<sequence>MINRILIFLLTLVSPFYILEAQTIRFEGKEFSLSHVKASVVQLNGEEVLRVVRDMDSFPFEKGVDEPTFVKLTDLDLENGSVGVKVLSRLLPNAPAFSRGFIGLAYRINDDNSAYESIYIRPTNGRAEDQIRRNHSIQYYAYPEYKFDRLRKEFPEQFETYADMGLDEWITMRIEFDGKSAKLFLNGQEQPAFLVKKMLGSSKTGSIGLWVEVGTEGFFKELKINP</sequence>
<gene>
    <name evidence="1" type="ORF">ACFPIK_04645</name>
</gene>
<comment type="caution">
    <text evidence="1">The sequence shown here is derived from an EMBL/GenBank/DDBJ whole genome shotgun (WGS) entry which is preliminary data.</text>
</comment>
<name>A0ABW0BV15_9BACT</name>
<dbReference type="EMBL" id="JBHSKS010000003">
    <property type="protein sequence ID" value="MFC5191043.1"/>
    <property type="molecule type" value="Genomic_DNA"/>
</dbReference>
<evidence type="ECO:0008006" key="3">
    <source>
        <dbReference type="Google" id="ProtNLM"/>
    </source>
</evidence>
<proteinExistence type="predicted"/>
<organism evidence="1 2">
    <name type="scientific">Algoriphagus aquatilis</name>
    <dbReference type="NCBI Taxonomy" id="490186"/>
    <lineage>
        <taxon>Bacteria</taxon>
        <taxon>Pseudomonadati</taxon>
        <taxon>Bacteroidota</taxon>
        <taxon>Cytophagia</taxon>
        <taxon>Cytophagales</taxon>
        <taxon>Cyclobacteriaceae</taxon>
        <taxon>Algoriphagus</taxon>
    </lineage>
</organism>